<evidence type="ECO:0000313" key="1">
    <source>
        <dbReference type="EMBL" id="ASJ25596.1"/>
    </source>
</evidence>
<dbReference type="EMBL" id="CP022115">
    <property type="protein sequence ID" value="ASJ25596.1"/>
    <property type="molecule type" value="Genomic_DNA"/>
</dbReference>
<dbReference type="AlphaFoldDB" id="A0A248LMK5"/>
<name>A0A248LMK5_9NEIS</name>
<reference evidence="2" key="1">
    <citation type="submission" date="2017-06" db="EMBL/GenBank/DDBJ databases">
        <title>Whole genome sequence of Laribacter hongkongensis LHGZ1.</title>
        <authorList>
            <person name="Chen D."/>
            <person name="Wu H."/>
            <person name="Chen J."/>
        </authorList>
    </citation>
    <scope>NUCLEOTIDE SEQUENCE [LARGE SCALE GENOMIC DNA]</scope>
    <source>
        <strain evidence="2">LHGZ1</strain>
    </source>
</reference>
<proteinExistence type="predicted"/>
<protein>
    <submittedName>
        <fullName evidence="1">Uncharacterized protein</fullName>
    </submittedName>
</protein>
<sequence>MQFSCASPDFPAVNAQTSAVKACLRNGGLAVPAFDLAQTHRS</sequence>
<gene>
    <name evidence="1" type="ORF">LHGZ1_2765</name>
</gene>
<evidence type="ECO:0000313" key="2">
    <source>
        <dbReference type="Proteomes" id="UP000197424"/>
    </source>
</evidence>
<dbReference type="Proteomes" id="UP000197424">
    <property type="component" value="Chromosome"/>
</dbReference>
<organism evidence="1 2">
    <name type="scientific">Laribacter hongkongensis</name>
    <dbReference type="NCBI Taxonomy" id="168471"/>
    <lineage>
        <taxon>Bacteria</taxon>
        <taxon>Pseudomonadati</taxon>
        <taxon>Pseudomonadota</taxon>
        <taxon>Betaproteobacteria</taxon>
        <taxon>Neisseriales</taxon>
        <taxon>Aquaspirillaceae</taxon>
        <taxon>Laribacter</taxon>
    </lineage>
</organism>
<accession>A0A248LMK5</accession>